<dbReference type="AlphaFoldDB" id="A0A1H9PQQ5"/>
<name>A0A1H9PQQ5_9ACTN</name>
<reference evidence="2 3" key="1">
    <citation type="submission" date="2016-10" db="EMBL/GenBank/DDBJ databases">
        <authorList>
            <person name="de Groot N.N."/>
        </authorList>
    </citation>
    <scope>NUCLEOTIDE SEQUENCE [LARGE SCALE GENOMIC DNA]</scope>
    <source>
        <strain evidence="2 3">DSM 16859</strain>
    </source>
</reference>
<feature type="transmembrane region" description="Helical" evidence="1">
    <location>
        <begin position="198"/>
        <end position="223"/>
    </location>
</feature>
<feature type="transmembrane region" description="Helical" evidence="1">
    <location>
        <begin position="100"/>
        <end position="122"/>
    </location>
</feature>
<feature type="transmembrane region" description="Helical" evidence="1">
    <location>
        <begin position="156"/>
        <end position="177"/>
    </location>
</feature>
<protein>
    <submittedName>
        <fullName evidence="2">Succinate dehydrogenase / fumarate reductase cytochrome b subunit</fullName>
    </submittedName>
</protein>
<dbReference type="EMBL" id="FOGZ01000001">
    <property type="protein sequence ID" value="SER50561.1"/>
    <property type="molecule type" value="Genomic_DNA"/>
</dbReference>
<dbReference type="GO" id="GO:0016020">
    <property type="term" value="C:membrane"/>
    <property type="evidence" value="ECO:0007669"/>
    <property type="project" value="InterPro"/>
</dbReference>
<evidence type="ECO:0000313" key="2">
    <source>
        <dbReference type="EMBL" id="SER50561.1"/>
    </source>
</evidence>
<evidence type="ECO:0000256" key="1">
    <source>
        <dbReference type="SAM" id="Phobius"/>
    </source>
</evidence>
<keyword evidence="3" id="KW-1185">Reference proteome</keyword>
<evidence type="ECO:0000313" key="3">
    <source>
        <dbReference type="Proteomes" id="UP000198815"/>
    </source>
</evidence>
<gene>
    <name evidence="2" type="ORF">SAMN05443377_101208</name>
</gene>
<sequence>MTKKFAMSITGMILVAFLLMHMFGNLKLLISGADFDAYAHYLRHFLEPVLPPYFFLTIFRLVIAAAVLIHVVMALHLVIRDTVRHAHSAGLSVRRYTMRRYLEGSFAARTMIWSGLIVLLFIPFHLFMFTDQIIKIGYSDPSTPSHLRVVFAFQNWGIYAIYFVAMAAVSLHVWHGFYSAMCTLGWRVGHSSTVVIKACSWIVAFLIFAGFMLVPTLIAFGVINS</sequence>
<feature type="transmembrane region" description="Helical" evidence="1">
    <location>
        <begin position="12"/>
        <end position="33"/>
    </location>
</feature>
<dbReference type="CDD" id="cd03498">
    <property type="entry name" value="SQR_TypeB_2_TM"/>
    <property type="match status" value="1"/>
</dbReference>
<keyword evidence="1" id="KW-0812">Transmembrane</keyword>
<proteinExistence type="predicted"/>
<dbReference type="SUPFAM" id="SSF81343">
    <property type="entry name" value="Fumarate reductase respiratory complex transmembrane subunits"/>
    <property type="match status" value="1"/>
</dbReference>
<dbReference type="InterPro" id="IPR011138">
    <property type="entry name" value="Cytochrome_b-558"/>
</dbReference>
<dbReference type="STRING" id="64702.SAMN05443377_101208"/>
<dbReference type="Proteomes" id="UP000198815">
    <property type="component" value="Unassembled WGS sequence"/>
</dbReference>
<feature type="transmembrane region" description="Helical" evidence="1">
    <location>
        <begin position="53"/>
        <end position="79"/>
    </location>
</feature>
<dbReference type="NCBIfam" id="TIGR02046">
    <property type="entry name" value="sdhC_b558_fam"/>
    <property type="match status" value="1"/>
</dbReference>
<accession>A0A1H9PQQ5</accession>
<dbReference type="Gene3D" id="1.20.1300.10">
    <property type="entry name" value="Fumarate reductase/succinate dehydrogenase, transmembrane subunit"/>
    <property type="match status" value="1"/>
</dbReference>
<keyword evidence="1" id="KW-0472">Membrane</keyword>
<organism evidence="2 3">
    <name type="scientific">Propionibacterium cyclohexanicum</name>
    <dbReference type="NCBI Taxonomy" id="64702"/>
    <lineage>
        <taxon>Bacteria</taxon>
        <taxon>Bacillati</taxon>
        <taxon>Actinomycetota</taxon>
        <taxon>Actinomycetes</taxon>
        <taxon>Propionibacteriales</taxon>
        <taxon>Propionibacteriaceae</taxon>
        <taxon>Propionibacterium</taxon>
    </lineage>
</organism>
<dbReference type="InterPro" id="IPR034804">
    <property type="entry name" value="SQR/QFR_C/D"/>
</dbReference>
<keyword evidence="1" id="KW-1133">Transmembrane helix</keyword>